<dbReference type="OrthoDB" id="1725934at2759"/>
<feature type="region of interest" description="Disordered" evidence="1">
    <location>
        <begin position="344"/>
        <end position="411"/>
    </location>
</feature>
<feature type="region of interest" description="Disordered" evidence="1">
    <location>
        <begin position="210"/>
        <end position="249"/>
    </location>
</feature>
<feature type="domain" description="Lunapark zinc ribbon" evidence="3">
    <location>
        <begin position="290"/>
        <end position="340"/>
    </location>
</feature>
<dbReference type="PANTHER" id="PTHR22166:SF12">
    <property type="entry name" value="ENDOPLASMIC RETICULUM JUNCTION FORMATION PROTEIN LUNAPARK"/>
    <property type="match status" value="1"/>
</dbReference>
<organism evidence="4">
    <name type="scientific">Daucus carota subsp. sativus</name>
    <name type="common">Carrot</name>
    <dbReference type="NCBI Taxonomy" id="79200"/>
    <lineage>
        <taxon>Eukaryota</taxon>
        <taxon>Viridiplantae</taxon>
        <taxon>Streptophyta</taxon>
        <taxon>Embryophyta</taxon>
        <taxon>Tracheophyta</taxon>
        <taxon>Spermatophyta</taxon>
        <taxon>Magnoliopsida</taxon>
        <taxon>eudicotyledons</taxon>
        <taxon>Gunneridae</taxon>
        <taxon>Pentapetalae</taxon>
        <taxon>asterids</taxon>
        <taxon>campanulids</taxon>
        <taxon>Apiales</taxon>
        <taxon>Apiaceae</taxon>
        <taxon>Apioideae</taxon>
        <taxon>Scandiceae</taxon>
        <taxon>Daucinae</taxon>
        <taxon>Daucus</taxon>
        <taxon>Daucus sect. Daucus</taxon>
    </lineage>
</organism>
<keyword evidence="2" id="KW-1133">Transmembrane helix</keyword>
<dbReference type="Proteomes" id="UP000077755">
    <property type="component" value="Chromosome 6"/>
</dbReference>
<protein>
    <recommendedName>
        <fullName evidence="3">Lunapark zinc ribbon domain-containing protein</fullName>
    </recommendedName>
</protein>
<dbReference type="EMBL" id="LNRQ01000006">
    <property type="protein sequence ID" value="KZM91616.1"/>
    <property type="molecule type" value="Genomic_DNA"/>
</dbReference>
<accession>A0A164WD08</accession>
<dbReference type="AlphaFoldDB" id="A0A164WD08"/>
<feature type="compositionally biased region" description="Polar residues" evidence="1">
    <location>
        <begin position="213"/>
        <end position="231"/>
    </location>
</feature>
<feature type="compositionally biased region" description="Low complexity" evidence="1">
    <location>
        <begin position="386"/>
        <end position="395"/>
    </location>
</feature>
<dbReference type="Gramene" id="KZM91616">
    <property type="protein sequence ID" value="KZM91616"/>
    <property type="gene ID" value="DCAR_021019"/>
</dbReference>
<gene>
    <name evidence="4" type="ORF">DCAR_021019</name>
    <name evidence="5" type="ORF">DCAR_0625311</name>
</gene>
<evidence type="ECO:0000256" key="2">
    <source>
        <dbReference type="SAM" id="Phobius"/>
    </source>
</evidence>
<evidence type="ECO:0000313" key="6">
    <source>
        <dbReference type="Proteomes" id="UP000077755"/>
    </source>
</evidence>
<dbReference type="PANTHER" id="PTHR22166">
    <property type="entry name" value="ENDOPLASMIC RETICULUM JUNCTION FORMATION PROTEIN LUNAPARK"/>
    <property type="match status" value="1"/>
</dbReference>
<dbReference type="Pfam" id="PF10058">
    <property type="entry name" value="Zn_ribbon_10"/>
    <property type="match status" value="1"/>
</dbReference>
<reference evidence="4" key="1">
    <citation type="journal article" date="2016" name="Nat. Genet.">
        <title>A high-quality carrot genome assembly provides new insights into carotenoid accumulation and asterid genome evolution.</title>
        <authorList>
            <person name="Iorizzo M."/>
            <person name="Ellison S."/>
            <person name="Senalik D."/>
            <person name="Zeng P."/>
            <person name="Satapoomin P."/>
            <person name="Huang J."/>
            <person name="Bowman M."/>
            <person name="Iovene M."/>
            <person name="Sanseverino W."/>
            <person name="Cavagnaro P."/>
            <person name="Yildiz M."/>
            <person name="Macko-Podgorni A."/>
            <person name="Moranska E."/>
            <person name="Grzebelus E."/>
            <person name="Grzebelus D."/>
            <person name="Ashrafi H."/>
            <person name="Zheng Z."/>
            <person name="Cheng S."/>
            <person name="Spooner D."/>
            <person name="Van Deynze A."/>
            <person name="Simon P."/>
        </authorList>
    </citation>
    <scope>NUCLEOTIDE SEQUENCE [LARGE SCALE GENOMIC DNA]</scope>
    <source>
        <tissue evidence="4">Leaf</tissue>
    </source>
</reference>
<evidence type="ECO:0000313" key="4">
    <source>
        <dbReference type="EMBL" id="KZM91616.1"/>
    </source>
</evidence>
<dbReference type="KEGG" id="dcr:108226396"/>
<dbReference type="GO" id="GO:0071786">
    <property type="term" value="P:endoplasmic reticulum tubular network organization"/>
    <property type="evidence" value="ECO:0007669"/>
    <property type="project" value="InterPro"/>
</dbReference>
<keyword evidence="2" id="KW-0812">Transmembrane</keyword>
<feature type="compositionally biased region" description="Low complexity" evidence="1">
    <location>
        <begin position="345"/>
        <end position="364"/>
    </location>
</feature>
<dbReference type="InterPro" id="IPR019273">
    <property type="entry name" value="Lunapark_Znf"/>
</dbReference>
<sequence>MATDSKKDQKEVAEIAGDLSATASEEKTMKKKKRGILSRIWNWVFRLHGDDFEKRLQHISKEEAAIVARLKRRSINRRGVTKYLIIFSVLLELFAVCYAIMTTRSLDLNWKMRALRVSPMFLLPVLSSLSYSAIVSFTRMRDRKDQKTLERLRAERLEKINELKEKTNYYITQQLIQRYDPDPAAKAAAATILASKLGADSGLKLYMGDDSKLNPSTGKSSDVENVQSSGLRNRKQQLSRSSSGSSAVMQQLEGEMMQHAATEGSDMARHDQMVVEHENPTSLHAQDGGWIARIAALLVGEDPTQSYALICGNCHMHNGLARKEDYPYITYYCPHCNALNRPKQLEGSSPPGSSLVSSPISGPLKPVDEVSVDQNVSKPTSDRASDSSSPVAAAVENREATETRVCEGEVS</sequence>
<keyword evidence="2" id="KW-0472">Membrane</keyword>
<evidence type="ECO:0000313" key="5">
    <source>
        <dbReference type="EMBL" id="WOH05888.1"/>
    </source>
</evidence>
<dbReference type="GO" id="GO:0071782">
    <property type="term" value="C:endoplasmic reticulum tubular network"/>
    <property type="evidence" value="ECO:0007669"/>
    <property type="project" value="TreeGrafter"/>
</dbReference>
<proteinExistence type="predicted"/>
<feature type="compositionally biased region" description="Basic and acidic residues" evidence="1">
    <location>
        <begin position="396"/>
        <end position="411"/>
    </location>
</feature>
<feature type="transmembrane region" description="Helical" evidence="2">
    <location>
        <begin position="121"/>
        <end position="138"/>
    </location>
</feature>
<reference evidence="5" key="2">
    <citation type="submission" date="2022-03" db="EMBL/GenBank/DDBJ databases">
        <title>Draft title - Genomic analysis of global carrot germplasm unveils the trajectory of domestication and the origin of high carotenoid orange carrot.</title>
        <authorList>
            <person name="Iorizzo M."/>
            <person name="Ellison S."/>
            <person name="Senalik D."/>
            <person name="Macko-Podgorni A."/>
            <person name="Grzebelus D."/>
            <person name="Bostan H."/>
            <person name="Rolling W."/>
            <person name="Curaba J."/>
            <person name="Simon P."/>
        </authorList>
    </citation>
    <scope>NUCLEOTIDE SEQUENCE</scope>
    <source>
        <tissue evidence="5">Leaf</tissue>
    </source>
</reference>
<dbReference type="EMBL" id="CP093348">
    <property type="protein sequence ID" value="WOH05888.1"/>
    <property type="molecule type" value="Genomic_DNA"/>
</dbReference>
<dbReference type="InterPro" id="IPR040115">
    <property type="entry name" value="Lnp"/>
</dbReference>
<dbReference type="OMA" id="MRTFRIL"/>
<keyword evidence="6" id="KW-1185">Reference proteome</keyword>
<evidence type="ECO:0000259" key="3">
    <source>
        <dbReference type="Pfam" id="PF10058"/>
    </source>
</evidence>
<name>A0A164WD08_DAUCS</name>
<evidence type="ECO:0000256" key="1">
    <source>
        <dbReference type="SAM" id="MobiDB-lite"/>
    </source>
</evidence>
<feature type="transmembrane region" description="Helical" evidence="2">
    <location>
        <begin position="80"/>
        <end position="101"/>
    </location>
</feature>